<reference evidence="1" key="1">
    <citation type="submission" date="2023-06" db="EMBL/GenBank/DDBJ databases">
        <title>MT1 and MT2 Draft Genomes of Novel Species.</title>
        <authorList>
            <person name="Venkateswaran K."/>
        </authorList>
    </citation>
    <scope>NUCLEOTIDE SEQUENCE</scope>
    <source>
        <strain evidence="1">F6_8S_P_1B</strain>
    </source>
</reference>
<evidence type="ECO:0008006" key="3">
    <source>
        <dbReference type="Google" id="ProtNLM"/>
    </source>
</evidence>
<dbReference type="RefSeq" id="WP_301210501.1">
    <property type="nucleotide sequence ID" value="NZ_JAROCF010000001.1"/>
</dbReference>
<evidence type="ECO:0000313" key="2">
    <source>
        <dbReference type="Proteomes" id="UP001174208"/>
    </source>
</evidence>
<dbReference type="EMBL" id="JAROCF010000001">
    <property type="protein sequence ID" value="MDN4614056.1"/>
    <property type="molecule type" value="Genomic_DNA"/>
</dbReference>
<proteinExistence type="predicted"/>
<dbReference type="InterPro" id="IPR052704">
    <property type="entry name" value="ECF_Sigma-70_Domain"/>
</dbReference>
<accession>A0ABT8KB59</accession>
<keyword evidence="2" id="KW-1185">Reference proteome</keyword>
<protein>
    <recommendedName>
        <fullName evidence="3">RNA polymerase sigma-70 factor, ECF subfamily</fullName>
    </recommendedName>
</protein>
<dbReference type="Proteomes" id="UP001174208">
    <property type="component" value="Unassembled WGS sequence"/>
</dbReference>
<organism evidence="1 2">
    <name type="scientific">Leifsonia williamsii</name>
    <dbReference type="NCBI Taxonomy" id="3035919"/>
    <lineage>
        <taxon>Bacteria</taxon>
        <taxon>Bacillati</taxon>
        <taxon>Actinomycetota</taxon>
        <taxon>Actinomycetes</taxon>
        <taxon>Micrococcales</taxon>
        <taxon>Microbacteriaceae</taxon>
        <taxon>Leifsonia</taxon>
    </lineage>
</organism>
<name>A0ABT8KB59_9MICO</name>
<evidence type="ECO:0000313" key="1">
    <source>
        <dbReference type="EMBL" id="MDN4614056.1"/>
    </source>
</evidence>
<gene>
    <name evidence="1" type="ORF">P5G50_06265</name>
</gene>
<dbReference type="PANTHER" id="PTHR30173">
    <property type="entry name" value="SIGMA 19 FACTOR"/>
    <property type="match status" value="1"/>
</dbReference>
<dbReference type="PANTHER" id="PTHR30173:SF36">
    <property type="entry name" value="ECF RNA POLYMERASE SIGMA FACTOR SIGJ"/>
    <property type="match status" value="1"/>
</dbReference>
<sequence length="134" mass="14328">MTARGSGCRRRRRRWHDELALARLVAGFRDAYAMEDLAALARILGPWVRIAVDAGEQATAPPPALGVIAVIGLLHQVLGPPGDLTLEVRSVNGGPGLLVTRCGDPVAVVVLRGRVGAVTDLWVVADPGKLLRWR</sequence>
<comment type="caution">
    <text evidence="1">The sequence shown here is derived from an EMBL/GenBank/DDBJ whole genome shotgun (WGS) entry which is preliminary data.</text>
</comment>